<dbReference type="AlphaFoldDB" id="B1Y133"/>
<evidence type="ECO:0000313" key="3">
    <source>
        <dbReference type="Proteomes" id="UP000001693"/>
    </source>
</evidence>
<dbReference type="OrthoDB" id="869379at2"/>
<evidence type="ECO:0000259" key="1">
    <source>
        <dbReference type="Pfam" id="PF12770"/>
    </source>
</evidence>
<dbReference type="HOGENOM" id="CLU_313706_0_0_4"/>
<dbReference type="RefSeq" id="WP_012348197.1">
    <property type="nucleotide sequence ID" value="NC_010524.1"/>
</dbReference>
<dbReference type="eggNOG" id="COG4995">
    <property type="taxonomic scope" value="Bacteria"/>
</dbReference>
<accession>B1Y133</accession>
<organism evidence="2 3">
    <name type="scientific">Leptothrix cholodnii (strain ATCC 51168 / LMG 8142 / SP-6)</name>
    <name type="common">Leptothrix discophora (strain SP-6)</name>
    <dbReference type="NCBI Taxonomy" id="395495"/>
    <lineage>
        <taxon>Bacteria</taxon>
        <taxon>Pseudomonadati</taxon>
        <taxon>Pseudomonadota</taxon>
        <taxon>Betaproteobacteria</taxon>
        <taxon>Burkholderiales</taxon>
        <taxon>Sphaerotilaceae</taxon>
        <taxon>Leptothrix</taxon>
    </lineage>
</organism>
<proteinExistence type="predicted"/>
<keyword evidence="3" id="KW-1185">Reference proteome</keyword>
<dbReference type="EMBL" id="CP001013">
    <property type="protein sequence ID" value="ACB35450.1"/>
    <property type="molecule type" value="Genomic_DNA"/>
</dbReference>
<dbReference type="Pfam" id="PF12770">
    <property type="entry name" value="CHAT"/>
    <property type="match status" value="1"/>
</dbReference>
<feature type="domain" description="CHAT" evidence="1">
    <location>
        <begin position="288"/>
        <end position="577"/>
    </location>
</feature>
<dbReference type="KEGG" id="lch:Lcho_3192"/>
<reference evidence="2 3" key="1">
    <citation type="submission" date="2008-03" db="EMBL/GenBank/DDBJ databases">
        <title>Complete sequence of Leptothrix cholodnii SP-6.</title>
        <authorList>
            <consortium name="US DOE Joint Genome Institute"/>
            <person name="Copeland A."/>
            <person name="Lucas S."/>
            <person name="Lapidus A."/>
            <person name="Glavina del Rio T."/>
            <person name="Dalin E."/>
            <person name="Tice H."/>
            <person name="Bruce D."/>
            <person name="Goodwin L."/>
            <person name="Pitluck S."/>
            <person name="Chertkov O."/>
            <person name="Brettin T."/>
            <person name="Detter J.C."/>
            <person name="Han C."/>
            <person name="Kuske C.R."/>
            <person name="Schmutz J."/>
            <person name="Larimer F."/>
            <person name="Land M."/>
            <person name="Hauser L."/>
            <person name="Kyrpides N."/>
            <person name="Lykidis A."/>
            <person name="Emerson D."/>
            <person name="Richardson P."/>
        </authorList>
    </citation>
    <scope>NUCLEOTIDE SEQUENCE [LARGE SCALE GENOMIC DNA]</scope>
    <source>
        <strain evidence="3">ATCC 51168 / LMG 8142 / SP-6</strain>
    </source>
</reference>
<name>B1Y133_LEPCP</name>
<gene>
    <name evidence="2" type="ordered locus">Lcho_3192</name>
</gene>
<dbReference type="Proteomes" id="UP000001693">
    <property type="component" value="Chromosome"/>
</dbReference>
<sequence length="933" mass="98514">MLALAVVNSNLRFVGGPLLLGHYLGGRLTGTERAMDRLIGGTMAQSLASGHYPHAAGMVDVFVNTRVQAGQRWLQPRPAAVIVVGLGAEGELRAGDLSESVSQGVLAYAKRLHETRHATGPTSGQPPAPFSLSSTAIGSGGSGIQVGTAVQAIARGVDAANRKLAASGWPQVDELRLVELYLDRATEAHHALRALAVSRPDRYAVEPAVRPGEGAHRRPPDTGYRGTGYDFISAVQRLDEHGQALIEYTLDTPRARSEVRAQSTQAALVDELVRQGADAASADLQLRHTLFDLLVPVELEPFLNSSNELLLHLNGDSARIPWELLDASPVAAPDVNAEADAARPSAVPPWAIRCKLLRKLRLERFRSRPVDAQDDDLTLVIGAPACDPDLYPALPGAEAEAEAVAAVFGAEPLIGSPATQLINVLHQRPWRIVHIAGHGEIRADGSSGVVLSNGARLGASEIAALRVVPELVFVNCCHLGRLDGAAADAGRRIGVHGSAPAQYAATVAQALIAIGVRCVVAAGWAVEDGAANTFASVFYARLRAGDRFIDAVALAREQAWRLQPEGNTWAAYQCYGEPDWRYAAEPAGGTEPIVPTLVSAPALCLWLESAAIEARLIEAGSAGQAWRERQLGLLRETETAYRPIWGSQGAVAECFGLAYAELGDIASAIAWYRRATEAEDGSASLRAIERWAHLRVRQAESMADVTQARVQLLSAIRTIERLCQAGEPADGAAAAGKTDEGDEGDAPTAATVERLSLLGSAFKRLTLLEERAGQGAAALAALQRCVGHYRQAERRAWTLFSAGLAGTPYFPAINALAAGLRLAIVSGAPATLDEAALSRLDAALAAQADSGEDLHSLLAPIEFELLKAVAAGELARRQAGLQAALLALLERAPTHRAWGSVRFQLHFLLAPLAAQGKGAEADAARALLDALAA</sequence>
<dbReference type="STRING" id="395495.Lcho_3192"/>
<evidence type="ECO:0000313" key="2">
    <source>
        <dbReference type="EMBL" id="ACB35450.1"/>
    </source>
</evidence>
<dbReference type="InterPro" id="IPR024983">
    <property type="entry name" value="CHAT_dom"/>
</dbReference>
<protein>
    <recommendedName>
        <fullName evidence="1">CHAT domain-containing protein</fullName>
    </recommendedName>
</protein>